<sequence length="408" mass="48285">MSEEEKDEYDEELDDENFTDLDEVKDSLQELEIGSEEDESLNMDDFSPEDIDGEKEAIQMSREWYKRIEIDLWKTQMHTATMGIRQQDQYRAQSRQFTASMEVKGDITFFGYSPEDLTKPLKERKREKKILEYKEVLGINKSFWDPSDENSIIVKQAQKLSQDYDPDKYAKLLRRLVIKTFSELKRDKKKKGHAGRWRGTLEESIINSTNGMMGENRGKARPFFFINLPGYNYRVGLMRTHTIIGDRYMFTIPNPKTGELTTFRIKGRRFTPGKDFFVYNSETNQRVAEIDDRKLNIGGKITIRFRGEKEFEELNRSVVFRRILILFGILIKFLDDLDTKYKHIYKALKKKGKYLKLIRKAEKKEDQAKIDAVKMKYEKIQKECKMIKSVVVTNSELTLHYNPRRIRT</sequence>
<organism evidence="2 3">
    <name type="scientific">Candidatus Lokiarchaeum ossiferum</name>
    <dbReference type="NCBI Taxonomy" id="2951803"/>
    <lineage>
        <taxon>Archaea</taxon>
        <taxon>Promethearchaeati</taxon>
        <taxon>Promethearchaeota</taxon>
        <taxon>Promethearchaeia</taxon>
        <taxon>Promethearchaeales</taxon>
        <taxon>Promethearchaeaceae</taxon>
        <taxon>Candidatus Lokiarchaeum</taxon>
    </lineage>
</organism>
<feature type="region of interest" description="Disordered" evidence="1">
    <location>
        <begin position="1"/>
        <end position="26"/>
    </location>
</feature>
<protein>
    <submittedName>
        <fullName evidence="2">Uncharacterized protein</fullName>
    </submittedName>
</protein>
<keyword evidence="3" id="KW-1185">Reference proteome</keyword>
<evidence type="ECO:0000313" key="2">
    <source>
        <dbReference type="EMBL" id="UYP47757.1"/>
    </source>
</evidence>
<feature type="region of interest" description="Disordered" evidence="1">
    <location>
        <begin position="31"/>
        <end position="50"/>
    </location>
</feature>
<dbReference type="Proteomes" id="UP001208689">
    <property type="component" value="Chromosome"/>
</dbReference>
<reference evidence="2" key="1">
    <citation type="submission" date="2022-09" db="EMBL/GenBank/DDBJ databases">
        <title>Actin cytoskeleton and complex cell architecture in an #Asgard archaeon.</title>
        <authorList>
            <person name="Ponce Toledo R.I."/>
            <person name="Schleper C."/>
            <person name="Rodrigues Oliveira T."/>
            <person name="Wollweber F."/>
            <person name="Xu J."/>
            <person name="Rittmann S."/>
            <person name="Klingl A."/>
            <person name="Pilhofer M."/>
        </authorList>
    </citation>
    <scope>NUCLEOTIDE SEQUENCE</scope>
    <source>
        <strain evidence="2">B-35</strain>
    </source>
</reference>
<name>A0ABY6HY19_9ARCH</name>
<proteinExistence type="predicted"/>
<feature type="compositionally biased region" description="Acidic residues" evidence="1">
    <location>
        <begin position="1"/>
        <end position="21"/>
    </location>
</feature>
<dbReference type="EMBL" id="CP104013">
    <property type="protein sequence ID" value="UYP47757.1"/>
    <property type="molecule type" value="Genomic_DNA"/>
</dbReference>
<gene>
    <name evidence="2" type="ORF">NEF87_004042</name>
</gene>
<evidence type="ECO:0000313" key="3">
    <source>
        <dbReference type="Proteomes" id="UP001208689"/>
    </source>
</evidence>
<feature type="compositionally biased region" description="Acidic residues" evidence="1">
    <location>
        <begin position="33"/>
        <end position="50"/>
    </location>
</feature>
<accession>A0ABY6HY19</accession>
<evidence type="ECO:0000256" key="1">
    <source>
        <dbReference type="SAM" id="MobiDB-lite"/>
    </source>
</evidence>